<sequence length="305" mass="33572">MNREWRALVPRAQRNHRREVATDALSRDRDPRWVAADVPGVGHHELDRGIGVVDRRRKRMLGRLAVSDRGHDAASSVRQRPARGIVGVKIRDHEPPAVEVDEDRQGVAFHTGRAIDPGQDLAFGTGNQEMVDPADGLLCGQTALRDDRAHGVRERRQVASDVGRDILDRWRLERGEGIEHLLHLGIGGWPRGGRCRGSVRTGRRLQDGAGCCILLGGREAPARECNARDKPGSRPQGSPTREGQQRLRFWSSGHVGKRSSAPVVGFSDITDRPTHRMPASDMPPGSCHPKSGARNPRGTPRSSSR</sequence>
<feature type="region of interest" description="Disordered" evidence="1">
    <location>
        <begin position="223"/>
        <end position="305"/>
    </location>
</feature>
<reference evidence="2" key="1">
    <citation type="submission" date="2020-02" db="EMBL/GenBank/DDBJ databases">
        <authorList>
            <person name="Meier V. D."/>
        </authorList>
    </citation>
    <scope>NUCLEOTIDE SEQUENCE</scope>
    <source>
        <strain evidence="2">AVDCRST_MAG87</strain>
    </source>
</reference>
<organism evidence="2">
    <name type="scientific">uncultured Thermomicrobiales bacterium</name>
    <dbReference type="NCBI Taxonomy" id="1645740"/>
    <lineage>
        <taxon>Bacteria</taxon>
        <taxon>Pseudomonadati</taxon>
        <taxon>Thermomicrobiota</taxon>
        <taxon>Thermomicrobia</taxon>
        <taxon>Thermomicrobiales</taxon>
        <taxon>environmental samples</taxon>
    </lineage>
</organism>
<dbReference type="AlphaFoldDB" id="A0A6J4UXP4"/>
<name>A0A6J4UXP4_9BACT</name>
<proteinExistence type="predicted"/>
<accession>A0A6J4UXP4</accession>
<protein>
    <submittedName>
        <fullName evidence="2">Uncharacterized protein</fullName>
    </submittedName>
</protein>
<dbReference type="EMBL" id="CADCWJ010000351">
    <property type="protein sequence ID" value="CAA9561002.1"/>
    <property type="molecule type" value="Genomic_DNA"/>
</dbReference>
<gene>
    <name evidence="2" type="ORF">AVDCRST_MAG87-1577</name>
</gene>
<evidence type="ECO:0000313" key="2">
    <source>
        <dbReference type="EMBL" id="CAA9561002.1"/>
    </source>
</evidence>
<evidence type="ECO:0000256" key="1">
    <source>
        <dbReference type="SAM" id="MobiDB-lite"/>
    </source>
</evidence>
<feature type="compositionally biased region" description="Basic and acidic residues" evidence="1">
    <location>
        <begin position="223"/>
        <end position="232"/>
    </location>
</feature>